<dbReference type="OrthoDB" id="2732116at2"/>
<evidence type="ECO:0000256" key="3">
    <source>
        <dbReference type="ARBA" id="ARBA00023125"/>
    </source>
</evidence>
<evidence type="ECO:0000259" key="6">
    <source>
        <dbReference type="PROSITE" id="PS50977"/>
    </source>
</evidence>
<organism evidence="7 8">
    <name type="scientific">Kurthia sibirica</name>
    <dbReference type="NCBI Taxonomy" id="202750"/>
    <lineage>
        <taxon>Bacteria</taxon>
        <taxon>Bacillati</taxon>
        <taxon>Bacillota</taxon>
        <taxon>Bacilli</taxon>
        <taxon>Bacillales</taxon>
        <taxon>Caryophanaceae</taxon>
        <taxon>Kurthia</taxon>
    </lineage>
</organism>
<dbReference type="InterPro" id="IPR050109">
    <property type="entry name" value="HTH-type_TetR-like_transc_reg"/>
</dbReference>
<keyword evidence="4" id="KW-0804">Transcription</keyword>
<dbReference type="PROSITE" id="PS50977">
    <property type="entry name" value="HTH_TETR_2"/>
    <property type="match status" value="1"/>
</dbReference>
<dbReference type="GO" id="GO:0003700">
    <property type="term" value="F:DNA-binding transcription factor activity"/>
    <property type="evidence" value="ECO:0007669"/>
    <property type="project" value="TreeGrafter"/>
</dbReference>
<dbReference type="Gene3D" id="1.10.10.60">
    <property type="entry name" value="Homeodomain-like"/>
    <property type="match status" value="1"/>
</dbReference>
<keyword evidence="3 5" id="KW-0238">DNA-binding</keyword>
<dbReference type="PANTHER" id="PTHR30055:SF175">
    <property type="entry name" value="HTH-TYPE TRANSCRIPTIONAL REPRESSOR KSTR2"/>
    <property type="match status" value="1"/>
</dbReference>
<reference evidence="7 8" key="1">
    <citation type="submission" date="2018-05" db="EMBL/GenBank/DDBJ databases">
        <title>Kurthia sibirica genome sequence.</title>
        <authorList>
            <person name="Maclea K.S."/>
            <person name="Goen A.E."/>
        </authorList>
    </citation>
    <scope>NUCLEOTIDE SEQUENCE [LARGE SCALE GENOMIC DNA]</scope>
    <source>
        <strain evidence="7 8">ATCC 49154</strain>
    </source>
</reference>
<dbReference type="EMBL" id="QFVR01000002">
    <property type="protein sequence ID" value="PWI26557.1"/>
    <property type="molecule type" value="Genomic_DNA"/>
</dbReference>
<comment type="caution">
    <text evidence="7">The sequence shown here is derived from an EMBL/GenBank/DDBJ whole genome shotgun (WGS) entry which is preliminary data.</text>
</comment>
<dbReference type="InterPro" id="IPR001647">
    <property type="entry name" value="HTH_TetR"/>
</dbReference>
<dbReference type="Pfam" id="PF00440">
    <property type="entry name" value="TetR_N"/>
    <property type="match status" value="1"/>
</dbReference>
<feature type="domain" description="HTH tetR-type" evidence="6">
    <location>
        <begin position="18"/>
        <end position="78"/>
    </location>
</feature>
<evidence type="ECO:0000256" key="2">
    <source>
        <dbReference type="ARBA" id="ARBA00023015"/>
    </source>
</evidence>
<accession>A0A2U3APU8</accession>
<dbReference type="SUPFAM" id="SSF46689">
    <property type="entry name" value="Homeodomain-like"/>
    <property type="match status" value="1"/>
</dbReference>
<dbReference type="PRINTS" id="PR00455">
    <property type="entry name" value="HTHTETR"/>
</dbReference>
<name>A0A2U3APU8_9BACL</name>
<proteinExistence type="predicted"/>
<dbReference type="Proteomes" id="UP000245938">
    <property type="component" value="Unassembled WGS sequence"/>
</dbReference>
<dbReference type="InterPro" id="IPR009057">
    <property type="entry name" value="Homeodomain-like_sf"/>
</dbReference>
<sequence>MSEQAKNLGRPRLQQQDIPTKEKILLTATKLFVEEGYKGASMDEVALRCNVTKATVYYYYKTKADLFTAAIDTLMMRIRTSSVKILSSELPFRERLVQLIIAFSYATVDIDVNNFIREAAPSLSAEQYDKITNTEDDMHAAIEQCFILAVEEGTLPQKNTKYMTHLFLSLLNLSKYKDKNGDSFFPTVEENACHLVDFYWNGLQIENN</sequence>
<dbReference type="RefSeq" id="WP_109304728.1">
    <property type="nucleotide sequence ID" value="NZ_BJUF01000002.1"/>
</dbReference>
<keyword evidence="8" id="KW-1185">Reference proteome</keyword>
<keyword evidence="1" id="KW-0678">Repressor</keyword>
<dbReference type="AlphaFoldDB" id="A0A2U3APU8"/>
<dbReference type="PANTHER" id="PTHR30055">
    <property type="entry name" value="HTH-TYPE TRANSCRIPTIONAL REGULATOR RUTR"/>
    <property type="match status" value="1"/>
</dbReference>
<evidence type="ECO:0000256" key="1">
    <source>
        <dbReference type="ARBA" id="ARBA00022491"/>
    </source>
</evidence>
<evidence type="ECO:0000256" key="4">
    <source>
        <dbReference type="ARBA" id="ARBA00023163"/>
    </source>
</evidence>
<gene>
    <name evidence="7" type="ORF">DEX24_01990</name>
</gene>
<evidence type="ECO:0000313" key="7">
    <source>
        <dbReference type="EMBL" id="PWI26557.1"/>
    </source>
</evidence>
<dbReference type="Gene3D" id="1.10.357.10">
    <property type="entry name" value="Tetracycline Repressor, domain 2"/>
    <property type="match status" value="1"/>
</dbReference>
<keyword evidence="2" id="KW-0805">Transcription regulation</keyword>
<feature type="DNA-binding region" description="H-T-H motif" evidence="5">
    <location>
        <begin position="41"/>
        <end position="60"/>
    </location>
</feature>
<evidence type="ECO:0000313" key="8">
    <source>
        <dbReference type="Proteomes" id="UP000245938"/>
    </source>
</evidence>
<protein>
    <submittedName>
        <fullName evidence="7">TetR family transcriptional regulator</fullName>
    </submittedName>
</protein>
<evidence type="ECO:0000256" key="5">
    <source>
        <dbReference type="PROSITE-ProRule" id="PRU00335"/>
    </source>
</evidence>
<dbReference type="GO" id="GO:0000976">
    <property type="term" value="F:transcription cis-regulatory region binding"/>
    <property type="evidence" value="ECO:0007669"/>
    <property type="project" value="TreeGrafter"/>
</dbReference>